<organism evidence="2 3">
    <name type="scientific">BD1-7 clade bacterium</name>
    <dbReference type="NCBI Taxonomy" id="2029982"/>
    <lineage>
        <taxon>Bacteria</taxon>
        <taxon>Pseudomonadati</taxon>
        <taxon>Pseudomonadota</taxon>
        <taxon>Gammaproteobacteria</taxon>
        <taxon>Cellvibrionales</taxon>
        <taxon>Spongiibacteraceae</taxon>
        <taxon>BD1-7 clade</taxon>
    </lineage>
</organism>
<evidence type="ECO:0000313" key="3">
    <source>
        <dbReference type="Proteomes" id="UP000441399"/>
    </source>
</evidence>
<gene>
    <name evidence="2" type="ORF">OPDIPICF_04773</name>
</gene>
<accession>A0A5S9Q858</accession>
<dbReference type="OrthoDB" id="9793236at2"/>
<evidence type="ECO:0000259" key="1">
    <source>
        <dbReference type="PROSITE" id="PS50878"/>
    </source>
</evidence>
<dbReference type="Pfam" id="PF00078">
    <property type="entry name" value="RVT_1"/>
    <property type="match status" value="1"/>
</dbReference>
<dbReference type="InterPro" id="IPR043502">
    <property type="entry name" value="DNA/RNA_pol_sf"/>
</dbReference>
<dbReference type="EMBL" id="CACSIO010000021">
    <property type="protein sequence ID" value="CAA0113952.1"/>
    <property type="molecule type" value="Genomic_DNA"/>
</dbReference>
<sequence length="192" mass="21952">MTRAGTIANATYSLDLRRYLHHTETYGGLCCEKYQGLNKGDSLAPFIGALYLEAFDHASSRLGPYRRFMDDGIIFYDDKKTLRRIDQITRRALKKFGLRMHPDKTDIGLCWQGFGFLGIQFESHHLSVPWQRLLRKKNKAAEICSAKGRMAYLGAVNRYSTSLEAVSRDAISLEWPDEALLYGWLVNAFFAD</sequence>
<dbReference type="PROSITE" id="PS50878">
    <property type="entry name" value="RT_POL"/>
    <property type="match status" value="1"/>
</dbReference>
<name>A0A5S9Q858_9GAMM</name>
<evidence type="ECO:0000313" key="2">
    <source>
        <dbReference type="EMBL" id="CAA0113952.1"/>
    </source>
</evidence>
<feature type="domain" description="Reverse transcriptase" evidence="1">
    <location>
        <begin position="1"/>
        <end position="121"/>
    </location>
</feature>
<dbReference type="AlphaFoldDB" id="A0A5S9Q858"/>
<keyword evidence="3" id="KW-1185">Reference proteome</keyword>
<dbReference type="InterPro" id="IPR000477">
    <property type="entry name" value="RT_dom"/>
</dbReference>
<reference evidence="2 3" key="1">
    <citation type="submission" date="2019-11" db="EMBL/GenBank/DDBJ databases">
        <authorList>
            <person name="Holert J."/>
        </authorList>
    </citation>
    <scope>NUCLEOTIDE SEQUENCE [LARGE SCALE GENOMIC DNA]</scope>
    <source>
        <strain evidence="2">SB11_3</strain>
    </source>
</reference>
<protein>
    <recommendedName>
        <fullName evidence="1">Reverse transcriptase domain-containing protein</fullName>
    </recommendedName>
</protein>
<dbReference type="SUPFAM" id="SSF56672">
    <property type="entry name" value="DNA/RNA polymerases"/>
    <property type="match status" value="1"/>
</dbReference>
<dbReference type="Proteomes" id="UP000441399">
    <property type="component" value="Unassembled WGS sequence"/>
</dbReference>
<proteinExistence type="predicted"/>